<dbReference type="EMBL" id="NMUH01000730">
    <property type="protein sequence ID" value="MQL83973.1"/>
    <property type="molecule type" value="Genomic_DNA"/>
</dbReference>
<evidence type="ECO:0000313" key="1">
    <source>
        <dbReference type="EMBL" id="MQL83973.1"/>
    </source>
</evidence>
<comment type="caution">
    <text evidence="1">The sequence shown here is derived from an EMBL/GenBank/DDBJ whole genome shotgun (WGS) entry which is preliminary data.</text>
</comment>
<organism evidence="1 2">
    <name type="scientific">Colocasia esculenta</name>
    <name type="common">Wild taro</name>
    <name type="synonym">Arum esculentum</name>
    <dbReference type="NCBI Taxonomy" id="4460"/>
    <lineage>
        <taxon>Eukaryota</taxon>
        <taxon>Viridiplantae</taxon>
        <taxon>Streptophyta</taxon>
        <taxon>Embryophyta</taxon>
        <taxon>Tracheophyta</taxon>
        <taxon>Spermatophyta</taxon>
        <taxon>Magnoliopsida</taxon>
        <taxon>Liliopsida</taxon>
        <taxon>Araceae</taxon>
        <taxon>Aroideae</taxon>
        <taxon>Colocasieae</taxon>
        <taxon>Colocasia</taxon>
    </lineage>
</organism>
<dbReference type="AlphaFoldDB" id="A0A843UT15"/>
<dbReference type="OrthoDB" id="1934635at2759"/>
<name>A0A843UT15_COLES</name>
<keyword evidence="2" id="KW-1185">Reference proteome</keyword>
<proteinExistence type="predicted"/>
<dbReference type="Proteomes" id="UP000652761">
    <property type="component" value="Unassembled WGS sequence"/>
</dbReference>
<sequence length="72" mass="8076">MALSRYAPYVVSDNAMMVEGRVMAITRAQAEASNLIEEFLDCMVHPLEEKLCELVVEVPSGEFMLTSCYMIV</sequence>
<accession>A0A843UT15</accession>
<evidence type="ECO:0000313" key="2">
    <source>
        <dbReference type="Proteomes" id="UP000652761"/>
    </source>
</evidence>
<gene>
    <name evidence="1" type="ORF">Taro_016465</name>
</gene>
<protein>
    <submittedName>
        <fullName evidence="1">Uncharacterized protein</fullName>
    </submittedName>
</protein>
<reference evidence="1" key="1">
    <citation type="submission" date="2017-07" db="EMBL/GenBank/DDBJ databases">
        <title>Taro Niue Genome Assembly and Annotation.</title>
        <authorList>
            <person name="Atibalentja N."/>
            <person name="Keating K."/>
            <person name="Fields C.J."/>
        </authorList>
    </citation>
    <scope>NUCLEOTIDE SEQUENCE</scope>
    <source>
        <strain evidence="1">Niue_2</strain>
        <tissue evidence="1">Leaf</tissue>
    </source>
</reference>